<accession>A0A2R6QBL8</accession>
<evidence type="ECO:0000313" key="2">
    <source>
        <dbReference type="EMBL" id="PSS05519.1"/>
    </source>
</evidence>
<dbReference type="AlphaFoldDB" id="A0A2R6QBL8"/>
<reference evidence="2 3" key="1">
    <citation type="submission" date="2018-02" db="EMBL/GenBank/DDBJ databases">
        <title>Genome sequence of the basidiomycete white-rot fungus Phlebia centrifuga.</title>
        <authorList>
            <person name="Granchi Z."/>
            <person name="Peng M."/>
            <person name="de Vries R.P."/>
            <person name="Hilden K."/>
            <person name="Makela M.R."/>
            <person name="Grigoriev I."/>
            <person name="Riley R."/>
        </authorList>
    </citation>
    <scope>NUCLEOTIDE SEQUENCE [LARGE SCALE GENOMIC DNA]</scope>
    <source>
        <strain evidence="2 3">FBCC195</strain>
    </source>
</reference>
<dbReference type="EMBL" id="MLYV02000368">
    <property type="protein sequence ID" value="PSS05519.1"/>
    <property type="molecule type" value="Genomic_DNA"/>
</dbReference>
<keyword evidence="3" id="KW-1185">Reference proteome</keyword>
<name>A0A2R6QBL8_9APHY</name>
<feature type="compositionally biased region" description="Polar residues" evidence="1">
    <location>
        <begin position="19"/>
        <end position="32"/>
    </location>
</feature>
<evidence type="ECO:0000313" key="3">
    <source>
        <dbReference type="Proteomes" id="UP000186601"/>
    </source>
</evidence>
<dbReference type="Proteomes" id="UP000186601">
    <property type="component" value="Unassembled WGS sequence"/>
</dbReference>
<sequence>MALPGTVPDVLATKNAIIKQQRSSRAWSSNASEPKKQTVRNRSQENEMKGGKGGKGKRKGS</sequence>
<protein>
    <submittedName>
        <fullName evidence="2">Uncharacterized protein</fullName>
    </submittedName>
</protein>
<feature type="compositionally biased region" description="Basic residues" evidence="1">
    <location>
        <begin position="52"/>
        <end position="61"/>
    </location>
</feature>
<evidence type="ECO:0000256" key="1">
    <source>
        <dbReference type="SAM" id="MobiDB-lite"/>
    </source>
</evidence>
<comment type="caution">
    <text evidence="2">The sequence shown here is derived from an EMBL/GenBank/DDBJ whole genome shotgun (WGS) entry which is preliminary data.</text>
</comment>
<organism evidence="2 3">
    <name type="scientific">Hermanssonia centrifuga</name>
    <dbReference type="NCBI Taxonomy" id="98765"/>
    <lineage>
        <taxon>Eukaryota</taxon>
        <taxon>Fungi</taxon>
        <taxon>Dikarya</taxon>
        <taxon>Basidiomycota</taxon>
        <taxon>Agaricomycotina</taxon>
        <taxon>Agaricomycetes</taxon>
        <taxon>Polyporales</taxon>
        <taxon>Meruliaceae</taxon>
        <taxon>Hermanssonia</taxon>
    </lineage>
</organism>
<gene>
    <name evidence="2" type="ORF">PHLCEN_2v3801</name>
</gene>
<feature type="region of interest" description="Disordered" evidence="1">
    <location>
        <begin position="19"/>
        <end position="61"/>
    </location>
</feature>
<proteinExistence type="predicted"/>